<proteinExistence type="predicted"/>
<evidence type="ECO:0008006" key="3">
    <source>
        <dbReference type="Google" id="ProtNLM"/>
    </source>
</evidence>
<sequence>MGGGFLVFAPVAVLEDEGKSTPEKGIGVSFIDCSTGAIKFIARLPYVADPGVVEDAFVADVAPGNPTIFIIHSAPIRAFTGVSYGSEYFSVMVFHQKGKDFLLDQKLTDYFGSGADVVIHAADNDTSIYTYPYKVRGAIIDKLKSERYRRWLSGSPTELTVARKAVIYSSMTVVDPTKMYLVKGDKVMQESISAGWVSILYKTVKGKEIRGWLLCDDVGGC</sequence>
<evidence type="ECO:0000313" key="2">
    <source>
        <dbReference type="Proteomes" id="UP000325438"/>
    </source>
</evidence>
<evidence type="ECO:0000313" key="1">
    <source>
        <dbReference type="EMBL" id="MPQ84265.1"/>
    </source>
</evidence>
<dbReference type="AlphaFoldDB" id="A0A5N7JSG4"/>
<reference evidence="1 2" key="1">
    <citation type="submission" date="2019-09" db="EMBL/GenBank/DDBJ databases">
        <title>The draft genomes of Allium pathogen Pseudomonas sp.</title>
        <authorList>
            <person name="Fujikawa T."/>
            <person name="Sawada H."/>
        </authorList>
    </citation>
    <scope>NUCLEOTIDE SEQUENCE [LARGE SCALE GENOMIC DNA]</scope>
    <source>
        <strain evidence="1 2">MAFF 730085</strain>
    </source>
</reference>
<accession>A0A5N7JSG4</accession>
<gene>
    <name evidence="1" type="ORF">F0170_09880</name>
</gene>
<name>A0A5N7JSG4_9PSED</name>
<dbReference type="EMBL" id="VUBA01000051">
    <property type="protein sequence ID" value="MPQ84265.1"/>
    <property type="molecule type" value="Genomic_DNA"/>
</dbReference>
<protein>
    <recommendedName>
        <fullName evidence="3">SH3 domain-containing protein</fullName>
    </recommendedName>
</protein>
<dbReference type="Proteomes" id="UP000325438">
    <property type="component" value="Unassembled WGS sequence"/>
</dbReference>
<comment type="caution">
    <text evidence="1">The sequence shown here is derived from an EMBL/GenBank/DDBJ whole genome shotgun (WGS) entry which is preliminary data.</text>
</comment>
<organism evidence="1 2">
    <name type="scientific">Pseudomonas kitaguniensis</name>
    <dbReference type="NCBI Taxonomy" id="2607908"/>
    <lineage>
        <taxon>Bacteria</taxon>
        <taxon>Pseudomonadati</taxon>
        <taxon>Pseudomonadota</taxon>
        <taxon>Gammaproteobacteria</taxon>
        <taxon>Pseudomonadales</taxon>
        <taxon>Pseudomonadaceae</taxon>
        <taxon>Pseudomonas</taxon>
    </lineage>
</organism>